<dbReference type="Gene3D" id="3.40.390.10">
    <property type="entry name" value="Collagenase (Catalytic Domain)"/>
    <property type="match status" value="1"/>
</dbReference>
<dbReference type="Proteomes" id="UP001321473">
    <property type="component" value="Unassembled WGS sequence"/>
</dbReference>
<keyword evidence="7" id="KW-0482">Metalloprotease</keyword>
<comment type="similarity">
    <text evidence="2">Belongs to the peptidase M13 family.</text>
</comment>
<dbReference type="InterPro" id="IPR018497">
    <property type="entry name" value="Peptidase_M13_C"/>
</dbReference>
<name>A0AAQ4DS89_AMBAM</name>
<dbReference type="PANTHER" id="PTHR11733">
    <property type="entry name" value="ZINC METALLOPROTEASE FAMILY M13 NEPRILYSIN-RELATED"/>
    <property type="match status" value="1"/>
</dbReference>
<feature type="domain" description="Peptidase M13 C-terminal" evidence="8">
    <location>
        <begin position="427"/>
        <end position="614"/>
    </location>
</feature>
<dbReference type="PANTHER" id="PTHR11733:SF241">
    <property type="entry name" value="GH26575P-RELATED"/>
    <property type="match status" value="1"/>
</dbReference>
<dbReference type="GO" id="GO:0046872">
    <property type="term" value="F:metal ion binding"/>
    <property type="evidence" value="ECO:0007669"/>
    <property type="project" value="UniProtKB-KW"/>
</dbReference>
<protein>
    <recommendedName>
        <fullName evidence="12">M13 family peptidase</fullName>
    </recommendedName>
</protein>
<keyword evidence="5" id="KW-0378">Hydrolase</keyword>
<proteinExistence type="inferred from homology"/>
<keyword evidence="11" id="KW-1185">Reference proteome</keyword>
<evidence type="ECO:0000256" key="3">
    <source>
        <dbReference type="ARBA" id="ARBA00022670"/>
    </source>
</evidence>
<sequence>MNTKSNPCTNFYSFVCGSWTPVGDESSMIERMYAKMRSIAIQELEGDPKQAPVPLAPLYFRSCMAAIPDNLVQSEIEKFKRFKRGLGLTWPEEWPESIHINEPPLKILINLSVNWNIHLIFRLRAMPGYHGRPKALYISNGDWNPTWENTTEEQFGAVVKQHCDYLGVPKPGDHKELMKYMQKITNATVAFPADASYEDRKTIKDINHDDMLTQHLNDIYSPQFSWKQEDVVIIQHPDLLMRLEHLLTTVPEAPLRMGLSWVIIHLYLWKVIGKPELWAKGDADALQTMTKQTCLTHLETTFGLAVSAKRIRERFNRTLRDAVNSFFDTLRGQIESKITGATWIDDVVKKKSIAKLEDIWRDVLPDDRFFSFYSLAALYKNFPAVGNSFMDNFIGMAKALRKTMDKDDFITVFSKELGSGSVASRYSYYYNSVSMDVGALEPPLVYEDGTLAMSFGSLGTILASSLVRAFDPQGVLYNEKGEEEPWWSEGREELDKRFKCNLGAASSAASSRKESPTGAYADPYLFSLTVAVRVSYEAYRAAIYSLNFGESTVMYLQGLAFSDVQMFFMTFCLMTCATDSNGDYCNVPMRHSSKFAAAFHCNPGTEMNPVDKCTLF</sequence>
<dbReference type="InterPro" id="IPR024079">
    <property type="entry name" value="MetalloPept_cat_dom_sf"/>
</dbReference>
<keyword evidence="6" id="KW-0862">Zinc</keyword>
<organism evidence="10 11">
    <name type="scientific">Amblyomma americanum</name>
    <name type="common">Lone star tick</name>
    <dbReference type="NCBI Taxonomy" id="6943"/>
    <lineage>
        <taxon>Eukaryota</taxon>
        <taxon>Metazoa</taxon>
        <taxon>Ecdysozoa</taxon>
        <taxon>Arthropoda</taxon>
        <taxon>Chelicerata</taxon>
        <taxon>Arachnida</taxon>
        <taxon>Acari</taxon>
        <taxon>Parasitiformes</taxon>
        <taxon>Ixodida</taxon>
        <taxon>Ixodoidea</taxon>
        <taxon>Ixodidae</taxon>
        <taxon>Amblyomminae</taxon>
        <taxon>Amblyomma</taxon>
    </lineage>
</organism>
<dbReference type="InterPro" id="IPR042089">
    <property type="entry name" value="Peptidase_M13_dom_2"/>
</dbReference>
<dbReference type="EMBL" id="JARKHS020027485">
    <property type="protein sequence ID" value="KAK8765329.1"/>
    <property type="molecule type" value="Genomic_DNA"/>
</dbReference>
<dbReference type="AlphaFoldDB" id="A0AAQ4DS89"/>
<comment type="caution">
    <text evidence="10">The sequence shown here is derived from an EMBL/GenBank/DDBJ whole genome shotgun (WGS) entry which is preliminary data.</text>
</comment>
<evidence type="ECO:0000256" key="4">
    <source>
        <dbReference type="ARBA" id="ARBA00022723"/>
    </source>
</evidence>
<accession>A0AAQ4DS89</accession>
<dbReference type="Gene3D" id="1.10.1380.10">
    <property type="entry name" value="Neutral endopeptidase , domain2"/>
    <property type="match status" value="1"/>
</dbReference>
<evidence type="ECO:0000313" key="10">
    <source>
        <dbReference type="EMBL" id="KAK8765329.1"/>
    </source>
</evidence>
<dbReference type="GO" id="GO:0016485">
    <property type="term" value="P:protein processing"/>
    <property type="evidence" value="ECO:0007669"/>
    <property type="project" value="TreeGrafter"/>
</dbReference>
<dbReference type="Pfam" id="PF05649">
    <property type="entry name" value="Peptidase_M13_N"/>
    <property type="match status" value="1"/>
</dbReference>
<evidence type="ECO:0000256" key="5">
    <source>
        <dbReference type="ARBA" id="ARBA00022801"/>
    </source>
</evidence>
<evidence type="ECO:0000259" key="9">
    <source>
        <dbReference type="Pfam" id="PF05649"/>
    </source>
</evidence>
<reference evidence="10 11" key="1">
    <citation type="journal article" date="2023" name="Arcadia Sci">
        <title>De novo assembly of a long-read Amblyomma americanum tick genome.</title>
        <authorList>
            <person name="Chou S."/>
            <person name="Poskanzer K.E."/>
            <person name="Rollins M."/>
            <person name="Thuy-Boun P.S."/>
        </authorList>
    </citation>
    <scope>NUCLEOTIDE SEQUENCE [LARGE SCALE GENOMIC DNA]</scope>
    <source>
        <strain evidence="10">F_SG_1</strain>
        <tissue evidence="10">Salivary glands</tissue>
    </source>
</reference>
<evidence type="ECO:0000256" key="7">
    <source>
        <dbReference type="ARBA" id="ARBA00023049"/>
    </source>
</evidence>
<dbReference type="PROSITE" id="PS51885">
    <property type="entry name" value="NEPRILYSIN"/>
    <property type="match status" value="1"/>
</dbReference>
<evidence type="ECO:0000259" key="8">
    <source>
        <dbReference type="Pfam" id="PF01431"/>
    </source>
</evidence>
<evidence type="ECO:0000256" key="1">
    <source>
        <dbReference type="ARBA" id="ARBA00001947"/>
    </source>
</evidence>
<comment type="cofactor">
    <cofactor evidence="1">
        <name>Zn(2+)</name>
        <dbReference type="ChEBI" id="CHEBI:29105"/>
    </cofactor>
</comment>
<feature type="domain" description="Peptidase M13 N-terminal" evidence="9">
    <location>
        <begin position="7"/>
        <end position="359"/>
    </location>
</feature>
<evidence type="ECO:0008006" key="12">
    <source>
        <dbReference type="Google" id="ProtNLM"/>
    </source>
</evidence>
<keyword evidence="3" id="KW-0645">Protease</keyword>
<dbReference type="GO" id="GO:0004222">
    <property type="term" value="F:metalloendopeptidase activity"/>
    <property type="evidence" value="ECO:0007669"/>
    <property type="project" value="InterPro"/>
</dbReference>
<keyword evidence="4" id="KW-0479">Metal-binding</keyword>
<gene>
    <name evidence="10" type="ORF">V5799_032062</name>
</gene>
<dbReference type="GO" id="GO:0005886">
    <property type="term" value="C:plasma membrane"/>
    <property type="evidence" value="ECO:0007669"/>
    <property type="project" value="TreeGrafter"/>
</dbReference>
<evidence type="ECO:0000256" key="2">
    <source>
        <dbReference type="ARBA" id="ARBA00007357"/>
    </source>
</evidence>
<dbReference type="InterPro" id="IPR000718">
    <property type="entry name" value="Peptidase_M13"/>
</dbReference>
<dbReference type="InterPro" id="IPR008753">
    <property type="entry name" value="Peptidase_M13_N"/>
</dbReference>
<evidence type="ECO:0000256" key="6">
    <source>
        <dbReference type="ARBA" id="ARBA00022833"/>
    </source>
</evidence>
<dbReference type="SUPFAM" id="SSF55486">
    <property type="entry name" value="Metalloproteases ('zincins'), catalytic domain"/>
    <property type="match status" value="1"/>
</dbReference>
<evidence type="ECO:0000313" key="11">
    <source>
        <dbReference type="Proteomes" id="UP001321473"/>
    </source>
</evidence>
<dbReference type="Pfam" id="PF01431">
    <property type="entry name" value="Peptidase_M13"/>
    <property type="match status" value="1"/>
</dbReference>